<reference evidence="3" key="1">
    <citation type="journal article" date="2019" name="Int. J. Syst. Evol. Microbiol.">
        <title>The Global Catalogue of Microorganisms (GCM) 10K type strain sequencing project: providing services to taxonomists for standard genome sequencing and annotation.</title>
        <authorList>
            <consortium name="The Broad Institute Genomics Platform"/>
            <consortium name="The Broad Institute Genome Sequencing Center for Infectious Disease"/>
            <person name="Wu L."/>
            <person name="Ma J."/>
        </authorList>
    </citation>
    <scope>NUCLEOTIDE SEQUENCE [LARGE SCALE GENOMIC DNA]</scope>
    <source>
        <strain evidence="3">JCM 14370</strain>
    </source>
</reference>
<feature type="domain" description="N-acetyltransferase" evidence="1">
    <location>
        <begin position="120"/>
        <end position="256"/>
    </location>
</feature>
<dbReference type="Gene3D" id="3.40.630.30">
    <property type="match status" value="1"/>
</dbReference>
<protein>
    <recommendedName>
        <fullName evidence="1">N-acetyltransferase domain-containing protein</fullName>
    </recommendedName>
</protein>
<evidence type="ECO:0000313" key="2">
    <source>
        <dbReference type="EMBL" id="GGJ18340.1"/>
    </source>
</evidence>
<keyword evidence="3" id="KW-1185">Reference proteome</keyword>
<evidence type="ECO:0000313" key="3">
    <source>
        <dbReference type="Proteomes" id="UP000632222"/>
    </source>
</evidence>
<name>A0ABQ2CVJ4_9DEIO</name>
<accession>A0ABQ2CVJ4</accession>
<proteinExistence type="predicted"/>
<organism evidence="2 3">
    <name type="scientific">Deinococcus roseus</name>
    <dbReference type="NCBI Taxonomy" id="392414"/>
    <lineage>
        <taxon>Bacteria</taxon>
        <taxon>Thermotogati</taxon>
        <taxon>Deinococcota</taxon>
        <taxon>Deinococci</taxon>
        <taxon>Deinococcales</taxon>
        <taxon>Deinococcaceae</taxon>
        <taxon>Deinococcus</taxon>
    </lineage>
</organism>
<evidence type="ECO:0000259" key="1">
    <source>
        <dbReference type="PROSITE" id="PS51186"/>
    </source>
</evidence>
<sequence length="256" mass="28844">MDLEMLEFTEARAFTAQYQQAPDSFGLQASWHDQLCRLAAPKMDVFMFNRLLGINWEQDWEHLLAPYREAKLQKYGVAVAPNLLTADLKERLAASGLEHKTSWVKMYRPAGDAPEVSSPFRIERIDSRHAAHFAEVVTLGFQMPAFLRPWLQNVVGIPGWVSYLTFKGDTPVGAGALHVQGESAWLGLGCTLPEFRNQGSQGLIMRTRVQDALDLGCKWVVVETGAETPEKPNPSYHNMVRMGFKLAYSRMNFLAK</sequence>
<dbReference type="SUPFAM" id="SSF55729">
    <property type="entry name" value="Acyl-CoA N-acyltransferases (Nat)"/>
    <property type="match status" value="1"/>
</dbReference>
<gene>
    <name evidence="2" type="ORF">GCM10008938_00610</name>
</gene>
<dbReference type="Proteomes" id="UP000632222">
    <property type="component" value="Unassembled WGS sequence"/>
</dbReference>
<dbReference type="PROSITE" id="PS51186">
    <property type="entry name" value="GNAT"/>
    <property type="match status" value="1"/>
</dbReference>
<dbReference type="InterPro" id="IPR000182">
    <property type="entry name" value="GNAT_dom"/>
</dbReference>
<dbReference type="EMBL" id="BMOD01000001">
    <property type="protein sequence ID" value="GGJ18340.1"/>
    <property type="molecule type" value="Genomic_DNA"/>
</dbReference>
<dbReference type="CDD" id="cd04301">
    <property type="entry name" value="NAT_SF"/>
    <property type="match status" value="1"/>
</dbReference>
<comment type="caution">
    <text evidence="2">The sequence shown here is derived from an EMBL/GenBank/DDBJ whole genome shotgun (WGS) entry which is preliminary data.</text>
</comment>
<dbReference type="InterPro" id="IPR016181">
    <property type="entry name" value="Acyl_CoA_acyltransferase"/>
</dbReference>
<dbReference type="RefSeq" id="WP_188998091.1">
    <property type="nucleotide sequence ID" value="NZ_BMOD01000001.1"/>
</dbReference>